<feature type="compositionally biased region" description="Basic and acidic residues" evidence="1">
    <location>
        <begin position="49"/>
        <end position="65"/>
    </location>
</feature>
<keyword evidence="5" id="KW-1185">Reference proteome</keyword>
<dbReference type="EMBL" id="BQNB010020841">
    <property type="protein sequence ID" value="GJU00207.1"/>
    <property type="molecule type" value="Genomic_DNA"/>
</dbReference>
<protein>
    <submittedName>
        <fullName evidence="4">Reverse transcriptase domain-containing protein</fullName>
    </submittedName>
</protein>
<dbReference type="CDD" id="cd01647">
    <property type="entry name" value="RT_LTR"/>
    <property type="match status" value="1"/>
</dbReference>
<keyword evidence="4" id="KW-0548">Nucleotidyltransferase</keyword>
<dbReference type="Gene3D" id="2.40.70.10">
    <property type="entry name" value="Acid Proteases"/>
    <property type="match status" value="1"/>
</dbReference>
<dbReference type="InterPro" id="IPR021109">
    <property type="entry name" value="Peptidase_aspartic_dom_sf"/>
</dbReference>
<dbReference type="SUPFAM" id="SSF50630">
    <property type="entry name" value="Acid proteases"/>
    <property type="match status" value="1"/>
</dbReference>
<keyword evidence="4" id="KW-0808">Transferase</keyword>
<proteinExistence type="predicted"/>
<comment type="caution">
    <text evidence="4">The sequence shown here is derived from an EMBL/GenBank/DDBJ whole genome shotgun (WGS) entry which is preliminary data.</text>
</comment>
<dbReference type="Pfam" id="PF00078">
    <property type="entry name" value="RVT_1"/>
    <property type="match status" value="1"/>
</dbReference>
<dbReference type="PANTHER" id="PTHR24559:SF427">
    <property type="entry name" value="RNA-DIRECTED DNA POLYMERASE"/>
    <property type="match status" value="1"/>
</dbReference>
<sequence>MDRIRELQAEVRELQQHSTRTSMSQEAIKELISQCIADALATYDTNRSNGDDSHDSGSGERRTVHTTHECTHSGFLKCQPFNFKGIEGAVGLTNGSKRWNMTVRHDAAYGVPWKRLMKMMTKNYCPRSEIKKLETKLWNLVVKGTHVESYTQRFHELILMCSRMVPDESNKPPYKRQNVARAYDDGPGEKREYARTLTLYNKCKFHHNGRATPRAIQKMSTCFECGSQGHYKRDYLKLKNQNRGNAAGNGKARARAYALGGSEPNPNSNVVMGTFLLNNRYASILFDTGTDRSFMSTTFSSLIDTAPSTLDTRYDVELADGRKTGINTIIQGCTLNVLNHPFNIDLMPVELGSFDAIIGMDWFSMYHTMIVYDKKIVRIPYGDEVLIVQRDKSDGRNESRLNIISCTKTQKYLLKGCHVFLVETTWAPYRLAPSEMKELSNYLQELSDKGFIRPSSSPWGATVLFVKKKDGSFRMCIGYRELNKLAVKNRYSLPRTDDLFDQLQGSSVYSNIDLRSSYHQLRVREEDILKTAFRTHYGHYEFQVMPFGLTNAPARKQEHEEHLKLILELLKKEELYAKFSKCEFWIPKVQFLGHMIDSQGIHVDPAKIESIKDWASPKTPTEIR</sequence>
<dbReference type="InterPro" id="IPR053134">
    <property type="entry name" value="RNA-dir_DNA_polymerase"/>
</dbReference>
<dbReference type="InterPro" id="IPR005162">
    <property type="entry name" value="Retrotrans_gag_dom"/>
</dbReference>
<dbReference type="InterPro" id="IPR001969">
    <property type="entry name" value="Aspartic_peptidase_AS"/>
</dbReference>
<gene>
    <name evidence="4" type="ORF">Tco_1110545</name>
</gene>
<feature type="domain" description="Retrotransposon gag" evidence="3">
    <location>
        <begin position="94"/>
        <end position="168"/>
    </location>
</feature>
<dbReference type="Gene3D" id="3.30.70.270">
    <property type="match status" value="2"/>
</dbReference>
<dbReference type="Pfam" id="PF08284">
    <property type="entry name" value="RVP_2"/>
    <property type="match status" value="1"/>
</dbReference>
<dbReference type="CDD" id="cd00303">
    <property type="entry name" value="retropepsin_like"/>
    <property type="match status" value="1"/>
</dbReference>
<evidence type="ECO:0000259" key="2">
    <source>
        <dbReference type="Pfam" id="PF00078"/>
    </source>
</evidence>
<dbReference type="Pfam" id="PF03732">
    <property type="entry name" value="Retrotrans_gag"/>
    <property type="match status" value="1"/>
</dbReference>
<feature type="region of interest" description="Disordered" evidence="1">
    <location>
        <begin position="46"/>
        <end position="65"/>
    </location>
</feature>
<dbReference type="Proteomes" id="UP001151760">
    <property type="component" value="Unassembled WGS sequence"/>
</dbReference>
<name>A0ABQ5IJ71_9ASTR</name>
<evidence type="ECO:0000259" key="3">
    <source>
        <dbReference type="Pfam" id="PF03732"/>
    </source>
</evidence>
<keyword evidence="4" id="KW-0695">RNA-directed DNA polymerase</keyword>
<feature type="domain" description="Reverse transcriptase" evidence="2">
    <location>
        <begin position="466"/>
        <end position="554"/>
    </location>
</feature>
<dbReference type="PROSITE" id="PS00141">
    <property type="entry name" value="ASP_PROTEASE"/>
    <property type="match status" value="1"/>
</dbReference>
<accession>A0ABQ5IJ71</accession>
<reference evidence="4" key="2">
    <citation type="submission" date="2022-01" db="EMBL/GenBank/DDBJ databases">
        <authorList>
            <person name="Yamashiro T."/>
            <person name="Shiraishi A."/>
            <person name="Satake H."/>
            <person name="Nakayama K."/>
        </authorList>
    </citation>
    <scope>NUCLEOTIDE SEQUENCE</scope>
</reference>
<dbReference type="InterPro" id="IPR000477">
    <property type="entry name" value="RT_dom"/>
</dbReference>
<dbReference type="InterPro" id="IPR043502">
    <property type="entry name" value="DNA/RNA_pol_sf"/>
</dbReference>
<dbReference type="InterPro" id="IPR043128">
    <property type="entry name" value="Rev_trsase/Diguanyl_cyclase"/>
</dbReference>
<evidence type="ECO:0000313" key="5">
    <source>
        <dbReference type="Proteomes" id="UP001151760"/>
    </source>
</evidence>
<dbReference type="Gene3D" id="3.10.10.10">
    <property type="entry name" value="HIV Type 1 Reverse Transcriptase, subunit A, domain 1"/>
    <property type="match status" value="1"/>
</dbReference>
<dbReference type="GO" id="GO:0003964">
    <property type="term" value="F:RNA-directed DNA polymerase activity"/>
    <property type="evidence" value="ECO:0007669"/>
    <property type="project" value="UniProtKB-KW"/>
</dbReference>
<organism evidence="4 5">
    <name type="scientific">Tanacetum coccineum</name>
    <dbReference type="NCBI Taxonomy" id="301880"/>
    <lineage>
        <taxon>Eukaryota</taxon>
        <taxon>Viridiplantae</taxon>
        <taxon>Streptophyta</taxon>
        <taxon>Embryophyta</taxon>
        <taxon>Tracheophyta</taxon>
        <taxon>Spermatophyta</taxon>
        <taxon>Magnoliopsida</taxon>
        <taxon>eudicotyledons</taxon>
        <taxon>Gunneridae</taxon>
        <taxon>Pentapetalae</taxon>
        <taxon>asterids</taxon>
        <taxon>campanulids</taxon>
        <taxon>Asterales</taxon>
        <taxon>Asteraceae</taxon>
        <taxon>Asteroideae</taxon>
        <taxon>Anthemideae</taxon>
        <taxon>Anthemidinae</taxon>
        <taxon>Tanacetum</taxon>
    </lineage>
</organism>
<dbReference type="PANTHER" id="PTHR24559">
    <property type="entry name" value="TRANSPOSON TY3-I GAG-POL POLYPROTEIN"/>
    <property type="match status" value="1"/>
</dbReference>
<dbReference type="SUPFAM" id="SSF56672">
    <property type="entry name" value="DNA/RNA polymerases"/>
    <property type="match status" value="1"/>
</dbReference>
<reference evidence="4" key="1">
    <citation type="journal article" date="2022" name="Int. J. Mol. Sci.">
        <title>Draft Genome of Tanacetum Coccineum: Genomic Comparison of Closely Related Tanacetum-Family Plants.</title>
        <authorList>
            <person name="Yamashiro T."/>
            <person name="Shiraishi A."/>
            <person name="Nakayama K."/>
            <person name="Satake H."/>
        </authorList>
    </citation>
    <scope>NUCLEOTIDE SEQUENCE</scope>
</reference>
<evidence type="ECO:0000256" key="1">
    <source>
        <dbReference type="SAM" id="MobiDB-lite"/>
    </source>
</evidence>
<evidence type="ECO:0000313" key="4">
    <source>
        <dbReference type="EMBL" id="GJU00207.1"/>
    </source>
</evidence>